<dbReference type="PANTHER" id="PTHR36848:SF2">
    <property type="entry name" value="SECRETED PROTEIN"/>
    <property type="match status" value="1"/>
</dbReference>
<gene>
    <name evidence="2" type="ORF">ACFSC9_02640</name>
</gene>
<evidence type="ECO:0000313" key="3">
    <source>
        <dbReference type="Proteomes" id="UP001597233"/>
    </source>
</evidence>
<sequence>MERRTTTGNLHIDQVQSLNPIHDRDTASFTVHSATSSVDYLQPQQRQRRLDTDRLYAAELYDHLLDPPAEYRAIPFWSWNDRMEPEEIRRQVREMKQAGLGGYIIHARAGLETPYMGDEWMECIAAGIDEGHKLGMRVWCYDENGWPSGFADGVVPALGLDYQQKWLKLEQLHREQSDHESIDPSSTEHINYNPVEHTRSHENEHTRTIAWYRWEDGQYVQLVNEQRHLADLRLYYDINPYYIDTLDASVVRAFIESTYERYAERFAEHFGQAVAGIFTDEPQYGRNQVPWSFTLQERYKEAYSRDLLQDLPLLFLEGAGHEGVRYRFWQLATRLFSQSFMEQIGDWCEQHNIRLTGHVVCEDHLTAQTGAVGDAMASYEYMQVPGIDWLGRFIDNPITPKQVSSVAHQLGQKFVLSETFGCSGWNVSFADLKWIAEWQYVHGINLMCQHLQGYSLRGIRKRDYPPSLYYQQPWWSEYHRFNDYFGRLSMLLAESTVEADILLLHPIRSSWLVYTHPVHGADEATKQGTKLGVERGERINADFVQVSEWLGALHYGHDYGSESIIEHHGRIEGKQLVIGQAAYGTIILPPMLTIGSATLELLLRFSEQGGRILALGALPDTVDGKHDERLNELELRTPCLPLELSALQHYLQQHVPSAITLRQLECKPAKLSVEQVEAEVAVTMDTVTESPLLSRIHLVQSALLETAESKEQTEQPQPIKQAKQAKQTEQQQAMPIDIRSADVEQADHNGASMHTARIRSVETEEAQEAQETWNTEPDRLIYIVNTDREHRYQAQFELSSFGYGELLQIDYVNLENGSIQPLHADTTEQGRLSITLDFAPAQSYMLRVRTAASVMATEADGATILTSGWRPEQAPEQTIANTTANTTETNENSITENKITESSVTAVTMPAQHWRVELSDLNSITLDRCRWRIAGGDWSEPEPVIFVQQHLIKLGHAVEVELEFTVTAAAGEYLQTAMYLALEEPQRYRISINGHALEQQEQGWWRDIAFRKLDIRGLLHAGDNRIVLAGPFANSEETYEAAARAAAFESEGNKLFYDTELESIYILGHFGVQSRAEYTYDGYDAIYTEGPFQLIEPQHTARTGDLTTEGLLFYAGNVRLLRSLLVTELVPEERVWIVCERPHAVLSRLFINGQECSTWMWAPYEADITDLLQSGENELTIELLSSCRNLLGPHHHVRGELDMVGPDSFTDQPSWTDGHFDGDSIYVDRYCMVRFGLASEPQLIVRSR</sequence>
<dbReference type="InterPro" id="IPR008979">
    <property type="entry name" value="Galactose-bd-like_sf"/>
</dbReference>
<dbReference type="PANTHER" id="PTHR36848">
    <property type="entry name" value="DNA-BINDING PROTEIN (PUTATIVE SECRETED PROTEIN)-RELATED"/>
    <property type="match status" value="1"/>
</dbReference>
<comment type="caution">
    <text evidence="2">The sequence shown here is derived from an EMBL/GenBank/DDBJ whole genome shotgun (WGS) entry which is preliminary data.</text>
</comment>
<dbReference type="Proteomes" id="UP001597233">
    <property type="component" value="Unassembled WGS sequence"/>
</dbReference>
<dbReference type="GO" id="GO:0016787">
    <property type="term" value="F:hydrolase activity"/>
    <property type="evidence" value="ECO:0007669"/>
    <property type="project" value="UniProtKB-KW"/>
</dbReference>
<dbReference type="InterPro" id="IPR053161">
    <property type="entry name" value="Ulvan_degrading_GH"/>
</dbReference>
<reference evidence="3" key="1">
    <citation type="journal article" date="2019" name="Int. J. Syst. Evol. Microbiol.">
        <title>The Global Catalogue of Microorganisms (GCM) 10K type strain sequencing project: providing services to taxonomists for standard genome sequencing and annotation.</title>
        <authorList>
            <consortium name="The Broad Institute Genomics Platform"/>
            <consortium name="The Broad Institute Genome Sequencing Center for Infectious Disease"/>
            <person name="Wu L."/>
            <person name="Ma J."/>
        </authorList>
    </citation>
    <scope>NUCLEOTIDE SEQUENCE [LARGE SCALE GENOMIC DNA]</scope>
    <source>
        <strain evidence="3">CCUG 54950</strain>
    </source>
</reference>
<feature type="region of interest" description="Disordered" evidence="1">
    <location>
        <begin position="707"/>
        <end position="734"/>
    </location>
</feature>
<keyword evidence="2" id="KW-0378">Hydrolase</keyword>
<keyword evidence="3" id="KW-1185">Reference proteome</keyword>
<protein>
    <submittedName>
        <fullName evidence="2">Glycosyl hydrolase</fullName>
    </submittedName>
</protein>
<evidence type="ECO:0000256" key="1">
    <source>
        <dbReference type="SAM" id="MobiDB-lite"/>
    </source>
</evidence>
<proteinExistence type="predicted"/>
<dbReference type="SUPFAM" id="SSF49785">
    <property type="entry name" value="Galactose-binding domain-like"/>
    <property type="match status" value="1"/>
</dbReference>
<name>A0ABW4RFE8_9BACL</name>
<dbReference type="Gene3D" id="2.60.120.260">
    <property type="entry name" value="Galactose-binding domain-like"/>
    <property type="match status" value="1"/>
</dbReference>
<dbReference type="RefSeq" id="WP_347326264.1">
    <property type="nucleotide sequence ID" value="NZ_JBCGUH010000010.1"/>
</dbReference>
<dbReference type="EMBL" id="JBHUEH010000009">
    <property type="protein sequence ID" value="MFD1884408.1"/>
    <property type="molecule type" value="Genomic_DNA"/>
</dbReference>
<organism evidence="2 3">
    <name type="scientific">Paenibacillus wenxiniae</name>
    <dbReference type="NCBI Taxonomy" id="1636843"/>
    <lineage>
        <taxon>Bacteria</taxon>
        <taxon>Bacillati</taxon>
        <taxon>Bacillota</taxon>
        <taxon>Bacilli</taxon>
        <taxon>Bacillales</taxon>
        <taxon>Paenibacillaceae</taxon>
        <taxon>Paenibacillus</taxon>
    </lineage>
</organism>
<feature type="compositionally biased region" description="Low complexity" evidence="1">
    <location>
        <begin position="715"/>
        <end position="733"/>
    </location>
</feature>
<accession>A0ABW4RFE8</accession>
<evidence type="ECO:0000313" key="2">
    <source>
        <dbReference type="EMBL" id="MFD1884408.1"/>
    </source>
</evidence>